<name>A0A9P7YYJ8_9HELO</name>
<proteinExistence type="predicted"/>
<feature type="domain" description="NB-ARC" evidence="1">
    <location>
        <begin position="231"/>
        <end position="403"/>
    </location>
</feature>
<dbReference type="Gene3D" id="3.40.50.300">
    <property type="entry name" value="P-loop containing nucleotide triphosphate hydrolases"/>
    <property type="match status" value="1"/>
</dbReference>
<dbReference type="InterPro" id="IPR027417">
    <property type="entry name" value="P-loop_NTPase"/>
</dbReference>
<dbReference type="InterPro" id="IPR053137">
    <property type="entry name" value="NLR-like"/>
</dbReference>
<dbReference type="GO" id="GO:0043531">
    <property type="term" value="F:ADP binding"/>
    <property type="evidence" value="ECO:0007669"/>
    <property type="project" value="InterPro"/>
</dbReference>
<dbReference type="AlphaFoldDB" id="A0A9P7YYJ8"/>
<sequence length="749" mass="85322">MRLLKRVWPDEFSLVEVATHNTLPYAILSHTWIHGEETGYEKIKFCGEQAAKDGFLYFWVDTCCIDKSNPAELATAINSMFRDEIDVRANQSTWEAMFRGSRWFTRGWTLQELIAPAIVEFFSKEGKLLGDKASLEMPIHQETKIPIKALQGNPFSDFSIEEREKWAAQRQATEQEDIVYCLIGLCEVSMPLYGEGRERALTLDGLVTSKGDAPFIVPYDRNPYFTGREPQLATLEDKLSEQGQTTKLAITGLGGVGKTQLLLELVYRTRDKHANCSIIWIPATNMESLEQAYLDVAQELAIAGWEDDKANVKKLVQDYLGKESAGDWLLVFDNADDIGMWTDMSDSERESSRLIDYLPRSKHGCIVFTTRDRKTAVKLAKKNVVEVPEMNEDAAIHLLQSCLMDPGLVNNKPDTNTLLKELTHLPLAIVQAAAYINENGIAFSDYLLLLADQEEDVIDLLSEEFEDGRGYQDVKNPIATTWLISFEKIRQRDTLAAKYLSFMACIEPKNIPQLLLPSGISKKKETDAIGTLNAYSFITKRSADKAFDVHRLVHLATRNWLRKQELIVQWTEKTISRLEEVFPDDNHENRSVWRTFLPHVRYVLNSDIVDKDGADRIKLAWRFGMSLYSDGRYKEAEVQFLEAFEANKRVLGEEHPSTLTSMANLASTYRNQGRWKEAEDLEVLVMEMRKRVLGPEHPSTLTSMANLASTYRNQGRWTEAEDLEVLVMETRKRVLGHEHPDTLTSMANP</sequence>
<dbReference type="OrthoDB" id="5986190at2759"/>
<evidence type="ECO:0000259" key="1">
    <source>
        <dbReference type="Pfam" id="PF00931"/>
    </source>
</evidence>
<dbReference type="InterPro" id="IPR011990">
    <property type="entry name" value="TPR-like_helical_dom_sf"/>
</dbReference>
<dbReference type="PANTHER" id="PTHR46082:SF6">
    <property type="entry name" value="AAA+ ATPASE DOMAIN-CONTAINING PROTEIN-RELATED"/>
    <property type="match status" value="1"/>
</dbReference>
<evidence type="ECO:0000313" key="2">
    <source>
        <dbReference type="EMBL" id="KAG9242077.1"/>
    </source>
</evidence>
<keyword evidence="2" id="KW-0378">Hydrolase</keyword>
<dbReference type="SUPFAM" id="SSF48452">
    <property type="entry name" value="TPR-like"/>
    <property type="match status" value="1"/>
</dbReference>
<gene>
    <name evidence="2" type="ORF">BJ878DRAFT_536130</name>
</gene>
<accession>A0A9P7YYJ8</accession>
<dbReference type="Pfam" id="PF00931">
    <property type="entry name" value="NB-ARC"/>
    <property type="match status" value="1"/>
</dbReference>
<dbReference type="PANTHER" id="PTHR46082">
    <property type="entry name" value="ATP/GTP-BINDING PROTEIN-RELATED"/>
    <property type="match status" value="1"/>
</dbReference>
<dbReference type="GO" id="GO:0016787">
    <property type="term" value="F:hydrolase activity"/>
    <property type="evidence" value="ECO:0007669"/>
    <property type="project" value="UniProtKB-KW"/>
</dbReference>
<organism evidence="2 3">
    <name type="scientific">Calycina marina</name>
    <dbReference type="NCBI Taxonomy" id="1763456"/>
    <lineage>
        <taxon>Eukaryota</taxon>
        <taxon>Fungi</taxon>
        <taxon>Dikarya</taxon>
        <taxon>Ascomycota</taxon>
        <taxon>Pezizomycotina</taxon>
        <taxon>Leotiomycetes</taxon>
        <taxon>Helotiales</taxon>
        <taxon>Pezizellaceae</taxon>
        <taxon>Calycina</taxon>
    </lineage>
</organism>
<dbReference type="Pfam" id="PF13374">
    <property type="entry name" value="TPR_10"/>
    <property type="match status" value="3"/>
</dbReference>
<keyword evidence="3" id="KW-1185">Reference proteome</keyword>
<reference evidence="2" key="1">
    <citation type="journal article" date="2021" name="IMA Fungus">
        <title>Genomic characterization of three marine fungi, including Emericellopsis atlantica sp. nov. with signatures of a generalist lifestyle and marine biomass degradation.</title>
        <authorList>
            <person name="Hagestad O.C."/>
            <person name="Hou L."/>
            <person name="Andersen J.H."/>
            <person name="Hansen E.H."/>
            <person name="Altermark B."/>
            <person name="Li C."/>
            <person name="Kuhnert E."/>
            <person name="Cox R.J."/>
            <person name="Crous P.W."/>
            <person name="Spatafora J.W."/>
            <person name="Lail K."/>
            <person name="Amirebrahimi M."/>
            <person name="Lipzen A."/>
            <person name="Pangilinan J."/>
            <person name="Andreopoulos W."/>
            <person name="Hayes R.D."/>
            <person name="Ng V."/>
            <person name="Grigoriev I.V."/>
            <person name="Jackson S.A."/>
            <person name="Sutton T.D.S."/>
            <person name="Dobson A.D.W."/>
            <person name="Rama T."/>
        </authorList>
    </citation>
    <scope>NUCLEOTIDE SEQUENCE</scope>
    <source>
        <strain evidence="2">TRa3180A</strain>
    </source>
</reference>
<dbReference type="EMBL" id="MU254117">
    <property type="protein sequence ID" value="KAG9242077.1"/>
    <property type="molecule type" value="Genomic_DNA"/>
</dbReference>
<evidence type="ECO:0000313" key="3">
    <source>
        <dbReference type="Proteomes" id="UP000887226"/>
    </source>
</evidence>
<dbReference type="Gene3D" id="1.25.40.10">
    <property type="entry name" value="Tetratricopeptide repeat domain"/>
    <property type="match status" value="1"/>
</dbReference>
<protein>
    <submittedName>
        <fullName evidence="2">P-loop containing nucleoside triphosphate hydrolase protein</fullName>
    </submittedName>
</protein>
<comment type="caution">
    <text evidence="2">The sequence shown here is derived from an EMBL/GenBank/DDBJ whole genome shotgun (WGS) entry which is preliminary data.</text>
</comment>
<dbReference type="InterPro" id="IPR002182">
    <property type="entry name" value="NB-ARC"/>
</dbReference>
<dbReference type="SUPFAM" id="SSF52540">
    <property type="entry name" value="P-loop containing nucleoside triphosphate hydrolases"/>
    <property type="match status" value="1"/>
</dbReference>
<dbReference type="Proteomes" id="UP000887226">
    <property type="component" value="Unassembled WGS sequence"/>
</dbReference>